<feature type="transmembrane region" description="Helical" evidence="1">
    <location>
        <begin position="12"/>
        <end position="34"/>
    </location>
</feature>
<gene>
    <name evidence="2" type="ORF">ACRYA_1301</name>
</gene>
<dbReference type="KEGG" id="acre:ACRYA_1301"/>
<protein>
    <submittedName>
        <fullName evidence="2">Uncharacterized protein</fullName>
    </submittedName>
</protein>
<reference evidence="2 3" key="1">
    <citation type="submission" date="2018-10" db="EMBL/GenBank/DDBJ databases">
        <title>Complete genome sequences of Arcobacter cryaerophilus strains ATCC 43158 and ATCC 49615.</title>
        <authorList>
            <person name="Miller W.G."/>
            <person name="Yee E."/>
            <person name="Bono J.L."/>
        </authorList>
    </citation>
    <scope>NUCLEOTIDE SEQUENCE [LARGE SCALE GENOMIC DNA]</scope>
    <source>
        <strain evidence="2 3">ATCC 43158</strain>
    </source>
</reference>
<dbReference type="EMBL" id="CP032823">
    <property type="protein sequence ID" value="AYJ80425.1"/>
    <property type="molecule type" value="Genomic_DNA"/>
</dbReference>
<keyword evidence="1" id="KW-1133">Transmembrane helix</keyword>
<organism evidence="2 3">
    <name type="scientific">Aliarcobacter cryaerophilus ATCC 43158</name>
    <dbReference type="NCBI Taxonomy" id="1032070"/>
    <lineage>
        <taxon>Bacteria</taxon>
        <taxon>Pseudomonadati</taxon>
        <taxon>Campylobacterota</taxon>
        <taxon>Epsilonproteobacteria</taxon>
        <taxon>Campylobacterales</taxon>
        <taxon>Arcobacteraceae</taxon>
        <taxon>Aliarcobacter</taxon>
    </lineage>
</organism>
<dbReference type="Proteomes" id="UP000273809">
    <property type="component" value="Chromosome"/>
</dbReference>
<dbReference type="RefSeq" id="WP_133160991.1">
    <property type="nucleotide sequence ID" value="NZ_CP021072.1"/>
</dbReference>
<proteinExistence type="predicted"/>
<sequence>MTLVQRGKYEIYIKYFLAYLSFFAGIGLIIFSFLGTFKYYGLELTFVERDLISLGIFPLFYVYHKLKPFKITGGLDLYLKEKWNNYLDSQKTCLNCNKVVKSSEIKNGVCKSCRDLDKKSPNIGYKRKDKNE</sequence>
<dbReference type="AlphaFoldDB" id="A0AAD0X9T1"/>
<dbReference type="GeneID" id="56461518"/>
<accession>A0AAD0X9T1</accession>
<keyword evidence="1" id="KW-0812">Transmembrane</keyword>
<name>A0AAD0X9T1_9BACT</name>
<evidence type="ECO:0000256" key="1">
    <source>
        <dbReference type="SAM" id="Phobius"/>
    </source>
</evidence>
<evidence type="ECO:0000313" key="3">
    <source>
        <dbReference type="Proteomes" id="UP000273809"/>
    </source>
</evidence>
<evidence type="ECO:0000313" key="2">
    <source>
        <dbReference type="EMBL" id="AYJ80425.1"/>
    </source>
</evidence>
<keyword evidence="1" id="KW-0472">Membrane</keyword>